<evidence type="ECO:0000256" key="2">
    <source>
        <dbReference type="RuleBase" id="RU003707"/>
    </source>
</evidence>
<dbReference type="CDD" id="cd06558">
    <property type="entry name" value="crotonase-like"/>
    <property type="match status" value="1"/>
</dbReference>
<dbReference type="InterPro" id="IPR018376">
    <property type="entry name" value="Enoyl-CoA_hyd/isom_CS"/>
</dbReference>
<dbReference type="STRING" id="76021.BS329_29595"/>
<keyword evidence="4" id="KW-1185">Reference proteome</keyword>
<evidence type="ECO:0000313" key="4">
    <source>
        <dbReference type="Proteomes" id="UP000187486"/>
    </source>
</evidence>
<dbReference type="RefSeq" id="WP_076164701.1">
    <property type="nucleotide sequence ID" value="NZ_JBEZVB010000029.1"/>
</dbReference>
<dbReference type="InterPro" id="IPR014748">
    <property type="entry name" value="Enoyl-CoA_hydra_C"/>
</dbReference>
<dbReference type="InterPro" id="IPR001753">
    <property type="entry name" value="Enoyl-CoA_hydra/iso"/>
</dbReference>
<proteinExistence type="inferred from homology"/>
<dbReference type="OrthoDB" id="9777711at2"/>
<sequence length="275" mass="29197">MSPFRATPPITANWEHFEFTVDDGVATVTLDRPEKLNALTFDIYADLRDLLAELPHRGDVRVLVITGRGRGFCSGGDVEEIIGELQKMESAELLEFTRMTGAVVKALRECPIPVIAAVNGVAAGAGSVIALASDFRLLASSAKFAFLFTKVGLAGADMGSAYLLPRLVGLGRATELLMLGDKIDAARAEAIGLASQVVDDSVLASTASALARRLADGPALAYGTTKVLLTRELDMDLGSSIELEAITQALLMTTKDHGEFYAAWAAGRSPQWTGR</sequence>
<dbReference type="NCBIfam" id="NF006107">
    <property type="entry name" value="PRK08258.1"/>
    <property type="match status" value="1"/>
</dbReference>
<dbReference type="InterPro" id="IPR029045">
    <property type="entry name" value="ClpP/crotonase-like_dom_sf"/>
</dbReference>
<comment type="caution">
    <text evidence="3">The sequence shown here is derived from an EMBL/GenBank/DDBJ whole genome shotgun (WGS) entry which is preliminary data.</text>
</comment>
<dbReference type="PANTHER" id="PTHR43459:SF1">
    <property type="entry name" value="EG:BACN32G11.4 PROTEIN"/>
    <property type="match status" value="1"/>
</dbReference>
<dbReference type="PROSITE" id="PS00166">
    <property type="entry name" value="ENOYL_COA_HYDRATASE"/>
    <property type="match status" value="1"/>
</dbReference>
<reference evidence="3 4" key="1">
    <citation type="submission" date="2016-01" db="EMBL/GenBank/DDBJ databases">
        <title>Amycolatopsis coloradensis genome sequencing and assembly.</title>
        <authorList>
            <person name="Mayilraj S."/>
        </authorList>
    </citation>
    <scope>NUCLEOTIDE SEQUENCE [LARGE SCALE GENOMIC DNA]</scope>
    <source>
        <strain evidence="3 4">DSM 44225</strain>
    </source>
</reference>
<evidence type="ECO:0000313" key="3">
    <source>
        <dbReference type="EMBL" id="OLZ46405.1"/>
    </source>
</evidence>
<comment type="similarity">
    <text evidence="1 2">Belongs to the enoyl-CoA hydratase/isomerase family.</text>
</comment>
<dbReference type="Pfam" id="PF00378">
    <property type="entry name" value="ECH_1"/>
    <property type="match status" value="1"/>
</dbReference>
<dbReference type="Gene3D" id="1.10.12.10">
    <property type="entry name" value="Lyase 2-enoyl-coa Hydratase, Chain A, domain 2"/>
    <property type="match status" value="1"/>
</dbReference>
<organism evidence="3 4">
    <name type="scientific">Amycolatopsis coloradensis</name>
    <dbReference type="NCBI Taxonomy" id="76021"/>
    <lineage>
        <taxon>Bacteria</taxon>
        <taxon>Bacillati</taxon>
        <taxon>Actinomycetota</taxon>
        <taxon>Actinomycetes</taxon>
        <taxon>Pseudonocardiales</taxon>
        <taxon>Pseudonocardiaceae</taxon>
        <taxon>Amycolatopsis</taxon>
    </lineage>
</organism>
<dbReference type="AlphaFoldDB" id="A0A1R0KJW8"/>
<name>A0A1R0KJW8_9PSEU</name>
<protein>
    <submittedName>
        <fullName evidence="3">Enoyl-CoA hydratase</fullName>
    </submittedName>
</protein>
<dbReference type="Proteomes" id="UP000187486">
    <property type="component" value="Unassembled WGS sequence"/>
</dbReference>
<dbReference type="Gene3D" id="3.90.226.10">
    <property type="entry name" value="2-enoyl-CoA Hydratase, Chain A, domain 1"/>
    <property type="match status" value="1"/>
</dbReference>
<dbReference type="PANTHER" id="PTHR43459">
    <property type="entry name" value="ENOYL-COA HYDRATASE"/>
    <property type="match status" value="1"/>
</dbReference>
<dbReference type="SUPFAM" id="SSF52096">
    <property type="entry name" value="ClpP/crotonase"/>
    <property type="match status" value="1"/>
</dbReference>
<dbReference type="GO" id="GO:0003824">
    <property type="term" value="F:catalytic activity"/>
    <property type="evidence" value="ECO:0007669"/>
    <property type="project" value="InterPro"/>
</dbReference>
<gene>
    <name evidence="3" type="ORF">BS329_29595</name>
</gene>
<dbReference type="EMBL" id="MQUQ01000017">
    <property type="protein sequence ID" value="OLZ46405.1"/>
    <property type="molecule type" value="Genomic_DNA"/>
</dbReference>
<evidence type="ECO:0000256" key="1">
    <source>
        <dbReference type="ARBA" id="ARBA00005254"/>
    </source>
</evidence>
<accession>A0A1R0KJW8</accession>